<protein>
    <submittedName>
        <fullName evidence="1">Uncharacterized protein</fullName>
    </submittedName>
</protein>
<dbReference type="Proteomes" id="UP001143910">
    <property type="component" value="Unassembled WGS sequence"/>
</dbReference>
<name>A0ACC1N888_9HYPO</name>
<accession>A0ACC1N888</accession>
<organism evidence="1 2">
    <name type="scientific">Zarea fungicola</name>
    <dbReference type="NCBI Taxonomy" id="93591"/>
    <lineage>
        <taxon>Eukaryota</taxon>
        <taxon>Fungi</taxon>
        <taxon>Dikarya</taxon>
        <taxon>Ascomycota</taxon>
        <taxon>Pezizomycotina</taxon>
        <taxon>Sordariomycetes</taxon>
        <taxon>Hypocreomycetidae</taxon>
        <taxon>Hypocreales</taxon>
        <taxon>Cordycipitaceae</taxon>
        <taxon>Zarea</taxon>
    </lineage>
</organism>
<comment type="caution">
    <text evidence="1">The sequence shown here is derived from an EMBL/GenBank/DDBJ whole genome shotgun (WGS) entry which is preliminary data.</text>
</comment>
<sequence>MPPTIHLIRHAEGVHNISVDNHGIHDPLLTERGKQQARDLATKLAMLQQDGTVDIGLILASPLRRTLNTALIAFEPQLRRNQPGCIHAWPDVQEVSDIPCDLGSALSVVKAAYGNESVNFGLVEEGWEIKFLYLSWKQQGKYAPTEAALLARAQAARQWLKNQPHKDIAVLSHGCFLHFLTDDWEGSNCPNATNWEKTEMRSFAILDTEDDNAALVETAKSRTSRGCANPPPSRQEQRKLRDNALSIWMDWKILKE</sequence>
<keyword evidence="2" id="KW-1185">Reference proteome</keyword>
<reference evidence="1" key="1">
    <citation type="submission" date="2022-08" db="EMBL/GenBank/DDBJ databases">
        <title>Genome Sequence of Lecanicillium fungicola.</title>
        <authorList>
            <person name="Buettner E."/>
        </authorList>
    </citation>
    <scope>NUCLEOTIDE SEQUENCE</scope>
    <source>
        <strain evidence="1">Babe33</strain>
    </source>
</reference>
<dbReference type="EMBL" id="JANJQO010000698">
    <property type="protein sequence ID" value="KAJ2975515.1"/>
    <property type="molecule type" value="Genomic_DNA"/>
</dbReference>
<evidence type="ECO:0000313" key="1">
    <source>
        <dbReference type="EMBL" id="KAJ2975515.1"/>
    </source>
</evidence>
<evidence type="ECO:0000313" key="2">
    <source>
        <dbReference type="Proteomes" id="UP001143910"/>
    </source>
</evidence>
<proteinExistence type="predicted"/>
<gene>
    <name evidence="1" type="ORF">NQ176_g5476</name>
</gene>